<name>A0A919R347_9ACTN</name>
<gene>
    <name evidence="2" type="ORF">Sru01_11440</name>
</gene>
<proteinExistence type="predicted"/>
<protein>
    <recommendedName>
        <fullName evidence="1">SnoaL-like domain-containing protein</fullName>
    </recommendedName>
</protein>
<evidence type="ECO:0000259" key="1">
    <source>
        <dbReference type="Pfam" id="PF12680"/>
    </source>
</evidence>
<comment type="caution">
    <text evidence="2">The sequence shown here is derived from an EMBL/GenBank/DDBJ whole genome shotgun (WGS) entry which is preliminary data.</text>
</comment>
<dbReference type="Proteomes" id="UP000655287">
    <property type="component" value="Unassembled WGS sequence"/>
</dbReference>
<evidence type="ECO:0000313" key="3">
    <source>
        <dbReference type="Proteomes" id="UP000655287"/>
    </source>
</evidence>
<reference evidence="2" key="1">
    <citation type="submission" date="2021-01" db="EMBL/GenBank/DDBJ databases">
        <title>Whole genome shotgun sequence of Sphaerisporangium rufum NBRC 109079.</title>
        <authorList>
            <person name="Komaki H."/>
            <person name="Tamura T."/>
        </authorList>
    </citation>
    <scope>NUCLEOTIDE SEQUENCE</scope>
    <source>
        <strain evidence="2">NBRC 109079</strain>
    </source>
</reference>
<dbReference type="RefSeq" id="WP_203982801.1">
    <property type="nucleotide sequence ID" value="NZ_BOOU01000014.1"/>
</dbReference>
<accession>A0A919R347</accession>
<dbReference type="EMBL" id="BOOU01000014">
    <property type="protein sequence ID" value="GII76162.1"/>
    <property type="molecule type" value="Genomic_DNA"/>
</dbReference>
<keyword evidence="3" id="KW-1185">Reference proteome</keyword>
<dbReference type="AlphaFoldDB" id="A0A919R347"/>
<dbReference type="InterPro" id="IPR032710">
    <property type="entry name" value="NTF2-like_dom_sf"/>
</dbReference>
<dbReference type="PANTHER" id="PTHR41252">
    <property type="entry name" value="BLR2505 PROTEIN"/>
    <property type="match status" value="1"/>
</dbReference>
<dbReference type="SUPFAM" id="SSF54427">
    <property type="entry name" value="NTF2-like"/>
    <property type="match status" value="1"/>
</dbReference>
<dbReference type="Pfam" id="PF12680">
    <property type="entry name" value="SnoaL_2"/>
    <property type="match status" value="1"/>
</dbReference>
<evidence type="ECO:0000313" key="2">
    <source>
        <dbReference type="EMBL" id="GII76162.1"/>
    </source>
</evidence>
<organism evidence="2 3">
    <name type="scientific">Sphaerisporangium rufum</name>
    <dbReference type="NCBI Taxonomy" id="1381558"/>
    <lineage>
        <taxon>Bacteria</taxon>
        <taxon>Bacillati</taxon>
        <taxon>Actinomycetota</taxon>
        <taxon>Actinomycetes</taxon>
        <taxon>Streptosporangiales</taxon>
        <taxon>Streptosporangiaceae</taxon>
        <taxon>Sphaerisporangium</taxon>
    </lineage>
</organism>
<sequence length="131" mass="14922">MSDHPNVNPARESYDAIAKGDLELLRDTLLTDDVVFHVPGRGSLAGDHRGKDAVLRYVERLAETTGNSLRYEPETFLVNDQHVAAMIRIRGDRDGEVLDERGVHVFRLVDGRIAERWSYPYDSYVIDDFFS</sequence>
<dbReference type="Gene3D" id="3.10.450.50">
    <property type="match status" value="1"/>
</dbReference>
<dbReference type="PANTHER" id="PTHR41252:SF1">
    <property type="entry name" value="BLR2505 PROTEIN"/>
    <property type="match status" value="1"/>
</dbReference>
<feature type="domain" description="SnoaL-like" evidence="1">
    <location>
        <begin position="11"/>
        <end position="115"/>
    </location>
</feature>
<dbReference type="InterPro" id="IPR037401">
    <property type="entry name" value="SnoaL-like"/>
</dbReference>